<reference evidence="4" key="1">
    <citation type="journal article" date="2019" name="Int. J. Syst. Evol. Microbiol.">
        <title>The Global Catalogue of Microorganisms (GCM) 10K type strain sequencing project: providing services to taxonomists for standard genome sequencing and annotation.</title>
        <authorList>
            <consortium name="The Broad Institute Genomics Platform"/>
            <consortium name="The Broad Institute Genome Sequencing Center for Infectious Disease"/>
            <person name="Wu L."/>
            <person name="Ma J."/>
        </authorList>
    </citation>
    <scope>NUCLEOTIDE SEQUENCE [LARGE SCALE GENOMIC DNA]</scope>
    <source>
        <strain evidence="4">CCUG 64793</strain>
    </source>
</reference>
<evidence type="ECO:0000256" key="1">
    <source>
        <dbReference type="ARBA" id="ARBA00007435"/>
    </source>
</evidence>
<dbReference type="InterPro" id="IPR035901">
    <property type="entry name" value="GIY-YIG_endonuc_sf"/>
</dbReference>
<dbReference type="PANTHER" id="PTHR34477">
    <property type="entry name" value="UPF0213 PROTEIN YHBQ"/>
    <property type="match status" value="1"/>
</dbReference>
<dbReference type="InterPro" id="IPR000305">
    <property type="entry name" value="GIY-YIG_endonuc"/>
</dbReference>
<comment type="similarity">
    <text evidence="1">Belongs to the UPF0213 family.</text>
</comment>
<dbReference type="EMBL" id="JBHTLI010000001">
    <property type="protein sequence ID" value="MFD1094173.1"/>
    <property type="molecule type" value="Genomic_DNA"/>
</dbReference>
<dbReference type="InterPro" id="IPR050190">
    <property type="entry name" value="UPF0213_domain"/>
</dbReference>
<name>A0ABW3NKS1_9FLAO</name>
<dbReference type="Pfam" id="PF01541">
    <property type="entry name" value="GIY-YIG"/>
    <property type="match status" value="1"/>
</dbReference>
<dbReference type="CDD" id="cd10449">
    <property type="entry name" value="GIY-YIG_SLX1_like"/>
    <property type="match status" value="1"/>
</dbReference>
<keyword evidence="4" id="KW-1185">Reference proteome</keyword>
<gene>
    <name evidence="3" type="ORF">ACFQ3Q_00290</name>
</gene>
<organism evidence="3 4">
    <name type="scientific">Salegentibacter chungangensis</name>
    <dbReference type="NCBI Taxonomy" id="1335724"/>
    <lineage>
        <taxon>Bacteria</taxon>
        <taxon>Pseudomonadati</taxon>
        <taxon>Bacteroidota</taxon>
        <taxon>Flavobacteriia</taxon>
        <taxon>Flavobacteriales</taxon>
        <taxon>Flavobacteriaceae</taxon>
        <taxon>Salegentibacter</taxon>
    </lineage>
</organism>
<feature type="domain" description="GIY-YIG" evidence="2">
    <location>
        <begin position="1"/>
        <end position="78"/>
    </location>
</feature>
<sequence length="130" mass="15833">MHFLYILYSKKTDRYYIGETSDIRNRLKQHQQHHFKYNFTEKAEDWELKLQFETTNREEALYLEKFIKRMKSKILISKVIQNLSLLSDILNKKQPWFPRCLGAGGTTFKNPLQLKRVFLFPYFSHSYLMM</sequence>
<accession>A0ABW3NKS1</accession>
<dbReference type="Proteomes" id="UP001597131">
    <property type="component" value="Unassembled WGS sequence"/>
</dbReference>
<dbReference type="SUPFAM" id="SSF82771">
    <property type="entry name" value="GIY-YIG endonuclease"/>
    <property type="match status" value="1"/>
</dbReference>
<evidence type="ECO:0000313" key="3">
    <source>
        <dbReference type="EMBL" id="MFD1094173.1"/>
    </source>
</evidence>
<dbReference type="RefSeq" id="WP_380741791.1">
    <property type="nucleotide sequence ID" value="NZ_JBHTLI010000001.1"/>
</dbReference>
<evidence type="ECO:0000259" key="2">
    <source>
        <dbReference type="PROSITE" id="PS50164"/>
    </source>
</evidence>
<dbReference type="PROSITE" id="PS50164">
    <property type="entry name" value="GIY_YIG"/>
    <property type="match status" value="1"/>
</dbReference>
<dbReference type="Gene3D" id="3.40.1440.10">
    <property type="entry name" value="GIY-YIG endonuclease"/>
    <property type="match status" value="1"/>
</dbReference>
<evidence type="ECO:0000313" key="4">
    <source>
        <dbReference type="Proteomes" id="UP001597131"/>
    </source>
</evidence>
<comment type="caution">
    <text evidence="3">The sequence shown here is derived from an EMBL/GenBank/DDBJ whole genome shotgun (WGS) entry which is preliminary data.</text>
</comment>
<proteinExistence type="inferred from homology"/>
<protein>
    <submittedName>
        <fullName evidence="3">GIY-YIG nuclease family protein</fullName>
    </submittedName>
</protein>
<dbReference type="PANTHER" id="PTHR34477:SF1">
    <property type="entry name" value="UPF0213 PROTEIN YHBQ"/>
    <property type="match status" value="1"/>
</dbReference>